<dbReference type="REBASE" id="163003">
    <property type="entry name" value="Ade43941McrBCP"/>
</dbReference>
<dbReference type="InterPro" id="IPR011704">
    <property type="entry name" value="ATPase_dyneun-rel_AAA"/>
</dbReference>
<dbReference type="STRING" id="113562.SAMN04489716_2706"/>
<dbReference type="GO" id="GO:0005524">
    <property type="term" value="F:ATP binding"/>
    <property type="evidence" value="ECO:0007669"/>
    <property type="project" value="InterPro"/>
</dbReference>
<dbReference type="Gene3D" id="3.40.50.300">
    <property type="entry name" value="P-loop containing nucleotide triphosphate hydrolases"/>
    <property type="match status" value="1"/>
</dbReference>
<dbReference type="AlphaFoldDB" id="A0A1H1Y5X5"/>
<name>A0A1H1Y5X5_9ACTN</name>
<dbReference type="InterPro" id="IPR027417">
    <property type="entry name" value="P-loop_NTPase"/>
</dbReference>
<dbReference type="PANTHER" id="PTHR37291:SF1">
    <property type="entry name" value="TYPE IV METHYL-DIRECTED RESTRICTION ENZYME ECOKMCRB SUBUNIT"/>
    <property type="match status" value="1"/>
</dbReference>
<dbReference type="PANTHER" id="PTHR37291">
    <property type="entry name" value="5-METHYLCYTOSINE-SPECIFIC RESTRICTION ENZYME B"/>
    <property type="match status" value="1"/>
</dbReference>
<keyword evidence="3" id="KW-1185">Reference proteome</keyword>
<protein>
    <submittedName>
        <fullName evidence="2">5-methylcytosine-specific restriction enzyme B</fullName>
    </submittedName>
</protein>
<gene>
    <name evidence="2" type="ORF">SAMN04489716_2706</name>
</gene>
<evidence type="ECO:0000313" key="3">
    <source>
        <dbReference type="Proteomes" id="UP000198688"/>
    </source>
</evidence>
<dbReference type="GO" id="GO:0016887">
    <property type="term" value="F:ATP hydrolysis activity"/>
    <property type="evidence" value="ECO:0007669"/>
    <property type="project" value="InterPro"/>
</dbReference>
<dbReference type="SUPFAM" id="SSF52540">
    <property type="entry name" value="P-loop containing nucleoside triphosphate hydrolases"/>
    <property type="match status" value="1"/>
</dbReference>
<dbReference type="OrthoDB" id="9781481at2"/>
<dbReference type="CDD" id="cd00009">
    <property type="entry name" value="AAA"/>
    <property type="match status" value="1"/>
</dbReference>
<evidence type="ECO:0000313" key="2">
    <source>
        <dbReference type="EMBL" id="SDT16436.1"/>
    </source>
</evidence>
<dbReference type="Pfam" id="PF07728">
    <property type="entry name" value="AAA_5"/>
    <property type="match status" value="1"/>
</dbReference>
<dbReference type="RefSeq" id="WP_092544743.1">
    <property type="nucleotide sequence ID" value="NZ_BOMJ01000036.1"/>
</dbReference>
<dbReference type="Proteomes" id="UP000198688">
    <property type="component" value="Chromosome I"/>
</dbReference>
<evidence type="ECO:0000259" key="1">
    <source>
        <dbReference type="SMART" id="SM00382"/>
    </source>
</evidence>
<proteinExistence type="predicted"/>
<feature type="domain" description="AAA+ ATPase" evidence="1">
    <location>
        <begin position="466"/>
        <end position="628"/>
    </location>
</feature>
<dbReference type="SMART" id="SM00382">
    <property type="entry name" value="AAA"/>
    <property type="match status" value="1"/>
</dbReference>
<dbReference type="EMBL" id="LT629758">
    <property type="protein sequence ID" value="SDT16436.1"/>
    <property type="molecule type" value="Genomic_DNA"/>
</dbReference>
<accession>A0A1H1Y5X5</accession>
<dbReference type="InterPro" id="IPR052934">
    <property type="entry name" value="Methyl-DNA_Rec/Restrict_Enz"/>
</dbReference>
<reference evidence="2 3" key="1">
    <citation type="submission" date="2016-10" db="EMBL/GenBank/DDBJ databases">
        <authorList>
            <person name="de Groot N.N."/>
        </authorList>
    </citation>
    <scope>NUCLEOTIDE SEQUENCE [LARGE SCALE GENOMIC DNA]</scope>
    <source>
        <strain evidence="2 3">DSM 43941</strain>
    </source>
</reference>
<organism evidence="2 3">
    <name type="scientific">Actinoplanes derwentensis</name>
    <dbReference type="NCBI Taxonomy" id="113562"/>
    <lineage>
        <taxon>Bacteria</taxon>
        <taxon>Bacillati</taxon>
        <taxon>Actinomycetota</taxon>
        <taxon>Actinomycetes</taxon>
        <taxon>Micromonosporales</taxon>
        <taxon>Micromonosporaceae</taxon>
        <taxon>Actinoplanes</taxon>
    </lineage>
</organism>
<sequence>MRDSPEQVYALADEIRQRCLGQLDSLLSPGTHVWAAAAADELIVHFVNAPDLGSKTFLEKLQTQLADVSPQAIRLMAELAVIYELTPVNVGVPAKRRMVEGILAFAGTTGPLPDRVLEAFTGGVANPGTWYMTRPDVQLTFLIRCVVALTALTDDERTAVTSDPWMFRDLLGSVPLNSGYNQRAALLHLMFPDTFESIVASLDKGRILDFYAERLAARSGDDDRDMLLLRDALADGQGEPIHFYRPPWDGWRTTKTTTRGWLVRGAKVHGVDLIPQWLDDGYCSVAFPDVPSIPAGTSHAKIAEVVAAALPDVSTQERRSKTGTLDRFLNRIKVGHVVVTVHGADVFAGRIAGAAEWGESSDALSNRRRPVTWLNAGRPIARADLSAGAQGKLSGQNVVSDLGLYADEILALATVEEAAGAGQVEEPTSALTAPVALELPDPTKAFADGLFLPLDWLREVIDLLREKGQVVLYGPPGTGKTFIAQALATFLTETAGGEQRLVQFHPSYAYEDFFEGFRPRPGETQGSLVFDLVPGPLRRMAALADADPTRPYVLVIDELNRANLAKVFGELYFLLEYRNRAVGLQYSPDEDFSLPRNLLVIGTMNTADRSIALVDQAMRRRFDFVPLFPGQAPLKAMLRDWLAANAIPATAADLLDALNSMLGDPESAVGPSYFMSERSRTSAGLQRIWRTAIIPLLEERFAGNGVDVHATYALASLLSQLKGGTGGSTPASSASVGPVLEEGKALSSSDARIPAADQI</sequence>
<dbReference type="InterPro" id="IPR003593">
    <property type="entry name" value="AAA+_ATPase"/>
</dbReference>